<organism evidence="2 3">
    <name type="scientific">Nitrosovibrio tenuis</name>
    <dbReference type="NCBI Taxonomy" id="1233"/>
    <lineage>
        <taxon>Bacteria</taxon>
        <taxon>Pseudomonadati</taxon>
        <taxon>Pseudomonadota</taxon>
        <taxon>Betaproteobacteria</taxon>
        <taxon>Nitrosomonadales</taxon>
        <taxon>Nitrosomonadaceae</taxon>
        <taxon>Nitrosovibrio</taxon>
    </lineage>
</organism>
<dbReference type="SUPFAM" id="SSF56024">
    <property type="entry name" value="Phospholipase D/nuclease"/>
    <property type="match status" value="1"/>
</dbReference>
<feature type="domain" description="PLD phosphodiesterase" evidence="1">
    <location>
        <begin position="7"/>
        <end position="35"/>
    </location>
</feature>
<evidence type="ECO:0000313" key="2">
    <source>
        <dbReference type="EMBL" id="SEK56344.1"/>
    </source>
</evidence>
<dbReference type="EMBL" id="FOBH01000002">
    <property type="protein sequence ID" value="SEK56344.1"/>
    <property type="molecule type" value="Genomic_DNA"/>
</dbReference>
<dbReference type="GO" id="GO:0003824">
    <property type="term" value="F:catalytic activity"/>
    <property type="evidence" value="ECO:0007669"/>
    <property type="project" value="InterPro"/>
</dbReference>
<dbReference type="Proteomes" id="UP000198620">
    <property type="component" value="Unassembled WGS sequence"/>
</dbReference>
<proteinExistence type="predicted"/>
<gene>
    <name evidence="2" type="ORF">SAMN05216387_10228</name>
</gene>
<name>A0A1H7I1U7_9PROT</name>
<dbReference type="STRING" id="1233.SAMN05216387_10228"/>
<evidence type="ECO:0000259" key="1">
    <source>
        <dbReference type="PROSITE" id="PS50035"/>
    </source>
</evidence>
<sequence length="53" mass="5825">MQRKGLAVGRDHCKLLVVDGQIVFVISAINSADTYVYITNAYFVPDPQLLSAL</sequence>
<dbReference type="InterPro" id="IPR001736">
    <property type="entry name" value="PLipase_D/transphosphatidylase"/>
</dbReference>
<reference evidence="2 3" key="1">
    <citation type="submission" date="2016-10" db="EMBL/GenBank/DDBJ databases">
        <authorList>
            <person name="de Groot N.N."/>
        </authorList>
    </citation>
    <scope>NUCLEOTIDE SEQUENCE [LARGE SCALE GENOMIC DNA]</scope>
    <source>
        <strain evidence="2 3">Nv1</strain>
    </source>
</reference>
<keyword evidence="3" id="KW-1185">Reference proteome</keyword>
<evidence type="ECO:0000313" key="3">
    <source>
        <dbReference type="Proteomes" id="UP000198620"/>
    </source>
</evidence>
<protein>
    <recommendedName>
        <fullName evidence="1">PLD phosphodiesterase domain-containing protein</fullName>
    </recommendedName>
</protein>
<dbReference type="AlphaFoldDB" id="A0A1H7I1U7"/>
<accession>A0A1H7I1U7</accession>
<dbReference type="GO" id="GO:0006793">
    <property type="term" value="P:phosphorus metabolic process"/>
    <property type="evidence" value="ECO:0007669"/>
    <property type="project" value="UniProtKB-ARBA"/>
</dbReference>
<dbReference type="PROSITE" id="PS50035">
    <property type="entry name" value="PLD"/>
    <property type="match status" value="1"/>
</dbReference>